<evidence type="ECO:0000313" key="1">
    <source>
        <dbReference type="EMBL" id="MBC3766590.1"/>
    </source>
</evidence>
<gene>
    <name evidence="1" type="ORF">H8B19_11940</name>
</gene>
<reference evidence="1" key="1">
    <citation type="journal article" date="2018" name="Int. J. Syst. Evol. Microbiol.">
        <title>Neptunicella marina gen. nov., sp. nov., isolated from surface seawater.</title>
        <authorList>
            <person name="Liu X."/>
            <person name="Lai Q."/>
            <person name="Du Y."/>
            <person name="Zhang X."/>
            <person name="Liu Z."/>
            <person name="Sun F."/>
            <person name="Shao Z."/>
        </authorList>
    </citation>
    <scope>NUCLEOTIDE SEQUENCE</scope>
    <source>
        <strain evidence="1">S27-2</strain>
    </source>
</reference>
<keyword evidence="2" id="KW-1185">Reference proteome</keyword>
<organism evidence="1 2">
    <name type="scientific">Neptunicella marina</name>
    <dbReference type="NCBI Taxonomy" id="2125989"/>
    <lineage>
        <taxon>Bacteria</taxon>
        <taxon>Pseudomonadati</taxon>
        <taxon>Pseudomonadota</taxon>
        <taxon>Gammaproteobacteria</taxon>
        <taxon>Alteromonadales</taxon>
        <taxon>Alteromonadaceae</taxon>
        <taxon>Neptunicella</taxon>
    </lineage>
</organism>
<dbReference type="RefSeq" id="WP_186507118.1">
    <property type="nucleotide sequence ID" value="NZ_JACNEP010000008.1"/>
</dbReference>
<sequence length="103" mass="11906">MHNIIEKIKDNLQIIYRRALDADKALSSLHQQGKGKFQHIFADEAGFEVRSKRFQPYVEELAHDVMQLEQADQNKAAELLPNVVKKMELLFTTLAQLQESLKN</sequence>
<dbReference type="EMBL" id="JACNEP010000008">
    <property type="protein sequence ID" value="MBC3766590.1"/>
    <property type="molecule type" value="Genomic_DNA"/>
</dbReference>
<reference evidence="1" key="2">
    <citation type="submission" date="2020-08" db="EMBL/GenBank/DDBJ databases">
        <authorList>
            <person name="Lai Q."/>
        </authorList>
    </citation>
    <scope>NUCLEOTIDE SEQUENCE</scope>
    <source>
        <strain evidence="1">S27-2</strain>
    </source>
</reference>
<dbReference type="AlphaFoldDB" id="A0A8J6IVH5"/>
<evidence type="ECO:0008006" key="3">
    <source>
        <dbReference type="Google" id="ProtNLM"/>
    </source>
</evidence>
<proteinExistence type="predicted"/>
<name>A0A8J6IVH5_9ALTE</name>
<accession>A0A8J6IVH5</accession>
<dbReference type="Proteomes" id="UP000601768">
    <property type="component" value="Unassembled WGS sequence"/>
</dbReference>
<protein>
    <recommendedName>
        <fullName evidence="3">Prephenate dehydrogenase</fullName>
    </recommendedName>
</protein>
<evidence type="ECO:0000313" key="2">
    <source>
        <dbReference type="Proteomes" id="UP000601768"/>
    </source>
</evidence>
<comment type="caution">
    <text evidence="1">The sequence shown here is derived from an EMBL/GenBank/DDBJ whole genome shotgun (WGS) entry which is preliminary data.</text>
</comment>